<dbReference type="RefSeq" id="WP_074539263.1">
    <property type="nucleotide sequence ID" value="NZ_FNBD01000014.1"/>
</dbReference>
<gene>
    <name evidence="3" type="ORF">SAMN04487992_1142</name>
</gene>
<name>A0A1G7KTN9_9FLAO</name>
<feature type="coiled-coil region" evidence="1">
    <location>
        <begin position="191"/>
        <end position="228"/>
    </location>
</feature>
<dbReference type="AlphaFoldDB" id="A0A1G7KTN9"/>
<accession>A0A1G7KTN9</accession>
<protein>
    <submittedName>
        <fullName evidence="3">Uncharacterized protein</fullName>
    </submittedName>
</protein>
<feature type="chain" id="PRO_5010314383" evidence="2">
    <location>
        <begin position="20"/>
        <end position="229"/>
    </location>
</feature>
<evidence type="ECO:0000313" key="3">
    <source>
        <dbReference type="EMBL" id="SDF40491.1"/>
    </source>
</evidence>
<proteinExistence type="predicted"/>
<dbReference type="Proteomes" id="UP000182114">
    <property type="component" value="Unassembled WGS sequence"/>
</dbReference>
<dbReference type="eggNOG" id="COG1044">
    <property type="taxonomic scope" value="Bacteria"/>
</dbReference>
<keyword evidence="2" id="KW-0732">Signal</keyword>
<evidence type="ECO:0000256" key="2">
    <source>
        <dbReference type="SAM" id="SignalP"/>
    </source>
</evidence>
<evidence type="ECO:0000313" key="4">
    <source>
        <dbReference type="Proteomes" id="UP000182114"/>
    </source>
</evidence>
<dbReference type="EMBL" id="FNBD01000014">
    <property type="protein sequence ID" value="SDF40491.1"/>
    <property type="molecule type" value="Genomic_DNA"/>
</dbReference>
<keyword evidence="1" id="KW-0175">Coiled coil</keyword>
<evidence type="ECO:0000256" key="1">
    <source>
        <dbReference type="SAM" id="Coils"/>
    </source>
</evidence>
<reference evidence="4" key="1">
    <citation type="submission" date="2016-10" db="EMBL/GenBank/DDBJ databases">
        <authorList>
            <person name="Varghese N."/>
            <person name="Submissions S."/>
        </authorList>
    </citation>
    <scope>NUCLEOTIDE SEQUENCE [LARGE SCALE GENOMIC DNA]</scope>
    <source>
        <strain evidence="4">DSM 24729</strain>
    </source>
</reference>
<organism evidence="3 4">
    <name type="scientific">Cellulophaga baltica</name>
    <dbReference type="NCBI Taxonomy" id="76594"/>
    <lineage>
        <taxon>Bacteria</taxon>
        <taxon>Pseudomonadati</taxon>
        <taxon>Bacteroidota</taxon>
        <taxon>Flavobacteriia</taxon>
        <taxon>Flavobacteriales</taxon>
        <taxon>Flavobacteriaceae</taxon>
        <taxon>Cellulophaga</taxon>
    </lineage>
</organism>
<feature type="signal peptide" evidence="2">
    <location>
        <begin position="1"/>
        <end position="19"/>
    </location>
</feature>
<keyword evidence="4" id="KW-1185">Reference proteome</keyword>
<sequence length="229" mass="25436">MKKVIFSILLVGTSLGVNAQNIFPANGGVGIGTSSPTTKLQVNEGDVTIYGLNTSRYLRFTQDNLQGGFINYDGTNNILNIGVNNVNSTDNTNDMNAISIARANGNIGIGTTTPDMKLTVKGNIHAEEVKIDLSVPAPDYVFKKEYNLRTIEDLEQYIKENSHLPEIPSAKEFEENGVLQGEMDMNLLKKIEELTLYIIQQEKKLQKLEALDAKYIELQKRLDKLEAQN</sequence>